<dbReference type="Proteomes" id="UP001446205">
    <property type="component" value="Unassembled WGS sequence"/>
</dbReference>
<name>A0ABU9DB90_9PROT</name>
<sequence>MHIASLLDPSRIASDLAAGSKKRTLEQMAELLSRGLDSESSPEVFSSLSGRERLGSTAIGHGVAIPHGRVAGLQQAIGAFGRYPAGLDFDAADEEPVRLVFALLVPAESTTEHLQLLAGLAEIFSRPDLRARLLKAASPEELYQILLDQAP</sequence>
<dbReference type="PROSITE" id="PS51094">
    <property type="entry name" value="PTS_EIIA_TYPE_2"/>
    <property type="match status" value="1"/>
</dbReference>
<dbReference type="InterPro" id="IPR002178">
    <property type="entry name" value="PTS_EIIA_type-2_dom"/>
</dbReference>
<accession>A0ABU9DB90</accession>
<reference evidence="2 3" key="1">
    <citation type="submission" date="2024-04" db="EMBL/GenBank/DDBJ databases">
        <authorList>
            <person name="Abashina T."/>
            <person name="Shaikin A."/>
        </authorList>
    </citation>
    <scope>NUCLEOTIDE SEQUENCE [LARGE SCALE GENOMIC DNA]</scope>
    <source>
        <strain evidence="2 3">AAFK</strain>
    </source>
</reference>
<keyword evidence="2" id="KW-0813">Transport</keyword>
<evidence type="ECO:0000259" key="1">
    <source>
        <dbReference type="PROSITE" id="PS51094"/>
    </source>
</evidence>
<evidence type="ECO:0000313" key="2">
    <source>
        <dbReference type="EMBL" id="MEK8089955.1"/>
    </source>
</evidence>
<dbReference type="InterPro" id="IPR016152">
    <property type="entry name" value="PTrfase/Anion_transptr"/>
</dbReference>
<keyword evidence="3" id="KW-1185">Reference proteome</keyword>
<gene>
    <name evidence="2" type="ORF">WOB96_09265</name>
</gene>
<proteinExistence type="predicted"/>
<organism evidence="2 3">
    <name type="scientific">Thermithiobacillus plumbiphilus</name>
    <dbReference type="NCBI Taxonomy" id="1729899"/>
    <lineage>
        <taxon>Bacteria</taxon>
        <taxon>Pseudomonadati</taxon>
        <taxon>Pseudomonadota</taxon>
        <taxon>Acidithiobacillia</taxon>
        <taxon>Acidithiobacillales</taxon>
        <taxon>Thermithiobacillaceae</taxon>
        <taxon>Thermithiobacillus</taxon>
    </lineage>
</organism>
<evidence type="ECO:0000313" key="3">
    <source>
        <dbReference type="Proteomes" id="UP001446205"/>
    </source>
</evidence>
<dbReference type="CDD" id="cd00211">
    <property type="entry name" value="PTS_IIA_fru"/>
    <property type="match status" value="1"/>
</dbReference>
<dbReference type="PANTHER" id="PTHR47738:SF1">
    <property type="entry name" value="NITROGEN REGULATORY PROTEIN"/>
    <property type="match status" value="1"/>
</dbReference>
<comment type="caution">
    <text evidence="2">The sequence shown here is derived from an EMBL/GenBank/DDBJ whole genome shotgun (WGS) entry which is preliminary data.</text>
</comment>
<feature type="domain" description="PTS EIIA type-2" evidence="1">
    <location>
        <begin position="5"/>
        <end position="149"/>
    </location>
</feature>
<dbReference type="Pfam" id="PF00359">
    <property type="entry name" value="PTS_EIIA_2"/>
    <property type="match status" value="1"/>
</dbReference>
<dbReference type="PROSITE" id="PS00372">
    <property type="entry name" value="PTS_EIIA_TYPE_2_HIS"/>
    <property type="match status" value="1"/>
</dbReference>
<dbReference type="PANTHER" id="PTHR47738">
    <property type="entry name" value="PTS SYSTEM FRUCTOSE-LIKE EIIA COMPONENT-RELATED"/>
    <property type="match status" value="1"/>
</dbReference>
<dbReference type="InterPro" id="IPR051541">
    <property type="entry name" value="PTS_SugarTrans_NitroReg"/>
</dbReference>
<dbReference type="EMBL" id="JBBPCO010000008">
    <property type="protein sequence ID" value="MEK8089955.1"/>
    <property type="molecule type" value="Genomic_DNA"/>
</dbReference>
<keyword evidence="2" id="KW-0762">Sugar transport</keyword>
<protein>
    <submittedName>
        <fullName evidence="2">PTS sugar transporter subunit IIA</fullName>
    </submittedName>
</protein>
<dbReference type="Gene3D" id="3.40.930.10">
    <property type="entry name" value="Mannitol-specific EII, Chain A"/>
    <property type="match status" value="1"/>
</dbReference>
<dbReference type="RefSeq" id="WP_341371013.1">
    <property type="nucleotide sequence ID" value="NZ_JBBPCO010000008.1"/>
</dbReference>
<dbReference type="SUPFAM" id="SSF55804">
    <property type="entry name" value="Phoshotransferase/anion transport protein"/>
    <property type="match status" value="1"/>
</dbReference>